<dbReference type="PROSITE" id="PS51737">
    <property type="entry name" value="RECOMBINASE_DNA_BIND"/>
    <property type="match status" value="1"/>
</dbReference>
<feature type="domain" description="Resolvase/invertase-type recombinase catalytic" evidence="2">
    <location>
        <begin position="3"/>
        <end position="155"/>
    </location>
</feature>
<evidence type="ECO:0000259" key="3">
    <source>
        <dbReference type="PROSITE" id="PS51737"/>
    </source>
</evidence>
<dbReference type="InterPro" id="IPR038109">
    <property type="entry name" value="DNA_bind_recomb_sf"/>
</dbReference>
<dbReference type="GO" id="GO:0003677">
    <property type="term" value="F:DNA binding"/>
    <property type="evidence" value="ECO:0007669"/>
    <property type="project" value="InterPro"/>
</dbReference>
<dbReference type="Pfam" id="PF07508">
    <property type="entry name" value="Recombinase"/>
    <property type="match status" value="1"/>
</dbReference>
<evidence type="ECO:0000259" key="2">
    <source>
        <dbReference type="PROSITE" id="PS51736"/>
    </source>
</evidence>
<dbReference type="InterPro" id="IPR050639">
    <property type="entry name" value="SSR_resolvase"/>
</dbReference>
<accession>A0A3E2TAZ1</accession>
<keyword evidence="1" id="KW-0175">Coiled coil</keyword>
<organism evidence="4 5">
    <name type="scientific">Faecalibacterium prausnitzii</name>
    <dbReference type="NCBI Taxonomy" id="853"/>
    <lineage>
        <taxon>Bacteria</taxon>
        <taxon>Bacillati</taxon>
        <taxon>Bacillota</taxon>
        <taxon>Clostridia</taxon>
        <taxon>Eubacteriales</taxon>
        <taxon>Oscillospiraceae</taxon>
        <taxon>Faecalibacterium</taxon>
    </lineage>
</organism>
<dbReference type="CDD" id="cd00338">
    <property type="entry name" value="Ser_Recombinase"/>
    <property type="match status" value="1"/>
</dbReference>
<dbReference type="Pfam" id="PF00239">
    <property type="entry name" value="Resolvase"/>
    <property type="match status" value="1"/>
</dbReference>
<dbReference type="SUPFAM" id="SSF53041">
    <property type="entry name" value="Resolvase-like"/>
    <property type="match status" value="1"/>
</dbReference>
<sequence>MEQYLIYLRKSRSDIEAEAHGEGETLSRHEHTLLELAKRQHLNVTDIYREVVSGDTIAARPMMQRVLSEVEQGVWSGVLVMEVERLARGDTIDQGIIAQTFKFSGTKIITPIKTYDPDNEFDEEYFEFGLFMSRREYKIINRRLQRGRLASAKEGKWPSGLAPFGYRRVKLKNEKGCSLEPVEEQAAIVRMIFDLYTVGLQDEDGSARPLSLGSIATRLNDMHIPSPSGSQWARITIRGIIKNPTYIGMVRWGSRETKKKVVGGKVVSVRGPADPEKECVFKGIHPPLIPKETFELANDKLTRSENTSTHKEKVVRNPLAGLLVCSECGRQMMRMINPVHPDMPVVRCPRRGCPNCSSYLPIVEERVIQGLSEWMKGYELEWSSAAASSSVSSVGVREKALAGAEAELRKLQQQLERTHDFLEQGIYDTDTFLSRSRMLSDKIAAAKDSVARCSRELTEEKLRETSRRDIIPKVKNLLDVYPLLETAEEKNALLKEVLEKVVYQKLNEKRKKSPDGFTIEIYPRIPKSEK</sequence>
<dbReference type="PANTHER" id="PTHR30461">
    <property type="entry name" value="DNA-INVERTASE FROM LAMBDOID PROPHAGE"/>
    <property type="match status" value="1"/>
</dbReference>
<dbReference type="PANTHER" id="PTHR30461:SF23">
    <property type="entry name" value="DNA RECOMBINASE-RELATED"/>
    <property type="match status" value="1"/>
</dbReference>
<gene>
    <name evidence="4" type="ORF">DWZ89_05030</name>
</gene>
<evidence type="ECO:0000256" key="1">
    <source>
        <dbReference type="SAM" id="Coils"/>
    </source>
</evidence>
<dbReference type="Gene3D" id="3.90.1750.20">
    <property type="entry name" value="Putative Large Serine Recombinase, Chain B, Domain 2"/>
    <property type="match status" value="1"/>
</dbReference>
<comment type="caution">
    <text evidence="4">The sequence shown here is derived from an EMBL/GenBank/DDBJ whole genome shotgun (WGS) entry which is preliminary data.</text>
</comment>
<dbReference type="Gene3D" id="3.40.50.1390">
    <property type="entry name" value="Resolvase, N-terminal catalytic domain"/>
    <property type="match status" value="1"/>
</dbReference>
<protein>
    <submittedName>
        <fullName evidence="4">Recombinase family protein</fullName>
    </submittedName>
</protein>
<evidence type="ECO:0000313" key="4">
    <source>
        <dbReference type="EMBL" id="RGB71869.1"/>
    </source>
</evidence>
<evidence type="ECO:0000313" key="5">
    <source>
        <dbReference type="Proteomes" id="UP000261140"/>
    </source>
</evidence>
<dbReference type="InterPro" id="IPR011109">
    <property type="entry name" value="DNA_bind_recombinase_dom"/>
</dbReference>
<dbReference type="InterPro" id="IPR006119">
    <property type="entry name" value="Resolv_N"/>
</dbReference>
<dbReference type="Proteomes" id="UP000261140">
    <property type="component" value="Unassembled WGS sequence"/>
</dbReference>
<dbReference type="RefSeq" id="WP_117505102.1">
    <property type="nucleotide sequence ID" value="NZ_QVEQ01000003.1"/>
</dbReference>
<name>A0A3E2TAZ1_9FIRM</name>
<dbReference type="GO" id="GO:0000150">
    <property type="term" value="F:DNA strand exchange activity"/>
    <property type="evidence" value="ECO:0007669"/>
    <property type="project" value="InterPro"/>
</dbReference>
<feature type="domain" description="Recombinase" evidence="3">
    <location>
        <begin position="163"/>
        <end position="307"/>
    </location>
</feature>
<dbReference type="EMBL" id="QVEQ01000003">
    <property type="protein sequence ID" value="RGB71869.1"/>
    <property type="molecule type" value="Genomic_DNA"/>
</dbReference>
<feature type="coiled-coil region" evidence="1">
    <location>
        <begin position="394"/>
        <end position="421"/>
    </location>
</feature>
<dbReference type="PROSITE" id="PS51736">
    <property type="entry name" value="RECOMBINASES_3"/>
    <property type="match status" value="1"/>
</dbReference>
<dbReference type="SMART" id="SM00857">
    <property type="entry name" value="Resolvase"/>
    <property type="match status" value="1"/>
</dbReference>
<reference evidence="4 5" key="1">
    <citation type="submission" date="2018-08" db="EMBL/GenBank/DDBJ databases">
        <title>A genome reference for cultivated species of the human gut microbiota.</title>
        <authorList>
            <person name="Zou Y."/>
            <person name="Xue W."/>
            <person name="Luo G."/>
        </authorList>
    </citation>
    <scope>NUCLEOTIDE SEQUENCE [LARGE SCALE GENOMIC DNA]</scope>
    <source>
        <strain evidence="4 5">AF36-11AT</strain>
    </source>
</reference>
<dbReference type="AlphaFoldDB" id="A0A3E2TAZ1"/>
<dbReference type="InterPro" id="IPR036162">
    <property type="entry name" value="Resolvase-like_N_sf"/>
</dbReference>
<proteinExistence type="predicted"/>